<evidence type="ECO:0000256" key="6">
    <source>
        <dbReference type="ARBA" id="ARBA00023139"/>
    </source>
</evidence>
<feature type="compositionally biased region" description="Basic and acidic residues" evidence="11">
    <location>
        <begin position="280"/>
        <end position="311"/>
    </location>
</feature>
<feature type="compositionally biased region" description="Polar residues" evidence="11">
    <location>
        <begin position="314"/>
        <end position="333"/>
    </location>
</feature>
<comment type="caution">
    <text evidence="13">The sequence shown here is derived from an EMBL/GenBank/DDBJ whole genome shotgun (WGS) entry which is preliminary data.</text>
</comment>
<evidence type="ECO:0000256" key="8">
    <source>
        <dbReference type="ARBA" id="ARBA00023315"/>
    </source>
</evidence>
<dbReference type="OrthoDB" id="331948at2759"/>
<dbReference type="InParanoid" id="A0A409YFX3"/>
<accession>A0A409YFX3</accession>
<gene>
    <name evidence="13" type="ORF">CVT24_001255</name>
</gene>
<dbReference type="GO" id="GO:0019706">
    <property type="term" value="F:protein-cysteine S-palmitoyltransferase activity"/>
    <property type="evidence" value="ECO:0007669"/>
    <property type="project" value="UniProtKB-EC"/>
</dbReference>
<dbReference type="Proteomes" id="UP000284842">
    <property type="component" value="Unassembled WGS sequence"/>
</dbReference>
<comment type="similarity">
    <text evidence="10">Belongs to the DHHC palmitoyltransferase family.</text>
</comment>
<evidence type="ECO:0000313" key="14">
    <source>
        <dbReference type="Proteomes" id="UP000284842"/>
    </source>
</evidence>
<keyword evidence="4 10" id="KW-1133">Transmembrane helix</keyword>
<dbReference type="EMBL" id="NHTK01001202">
    <property type="protein sequence ID" value="PPR01916.1"/>
    <property type="molecule type" value="Genomic_DNA"/>
</dbReference>
<feature type="region of interest" description="Disordered" evidence="11">
    <location>
        <begin position="280"/>
        <end position="384"/>
    </location>
</feature>
<evidence type="ECO:0000256" key="1">
    <source>
        <dbReference type="ARBA" id="ARBA00004141"/>
    </source>
</evidence>
<evidence type="ECO:0000256" key="3">
    <source>
        <dbReference type="ARBA" id="ARBA00022692"/>
    </source>
</evidence>
<evidence type="ECO:0000259" key="12">
    <source>
        <dbReference type="Pfam" id="PF01529"/>
    </source>
</evidence>
<keyword evidence="2 10" id="KW-0808">Transferase</keyword>
<feature type="transmembrane region" description="Helical" evidence="10">
    <location>
        <begin position="152"/>
        <end position="171"/>
    </location>
</feature>
<name>A0A409YFX3_9AGAR</name>
<comment type="catalytic activity">
    <reaction evidence="9 10">
        <text>L-cysteinyl-[protein] + hexadecanoyl-CoA = S-hexadecanoyl-L-cysteinyl-[protein] + CoA</text>
        <dbReference type="Rhea" id="RHEA:36683"/>
        <dbReference type="Rhea" id="RHEA-COMP:10131"/>
        <dbReference type="Rhea" id="RHEA-COMP:11032"/>
        <dbReference type="ChEBI" id="CHEBI:29950"/>
        <dbReference type="ChEBI" id="CHEBI:57287"/>
        <dbReference type="ChEBI" id="CHEBI:57379"/>
        <dbReference type="ChEBI" id="CHEBI:74151"/>
        <dbReference type="EC" id="2.3.1.225"/>
    </reaction>
</comment>
<evidence type="ECO:0000256" key="9">
    <source>
        <dbReference type="ARBA" id="ARBA00048048"/>
    </source>
</evidence>
<evidence type="ECO:0000256" key="11">
    <source>
        <dbReference type="SAM" id="MobiDB-lite"/>
    </source>
</evidence>
<feature type="transmembrane region" description="Helical" evidence="10">
    <location>
        <begin position="191"/>
        <end position="214"/>
    </location>
</feature>
<keyword evidence="3 10" id="KW-0812">Transmembrane</keyword>
<dbReference type="PANTHER" id="PTHR12246">
    <property type="entry name" value="PALMITOYLTRANSFERASE ZDHHC16"/>
    <property type="match status" value="1"/>
</dbReference>
<dbReference type="Pfam" id="PF01529">
    <property type="entry name" value="DHHC"/>
    <property type="match status" value="1"/>
</dbReference>
<evidence type="ECO:0000256" key="5">
    <source>
        <dbReference type="ARBA" id="ARBA00023136"/>
    </source>
</evidence>
<feature type="transmembrane region" description="Helical" evidence="10">
    <location>
        <begin position="12"/>
        <end position="33"/>
    </location>
</feature>
<feature type="domain" description="Palmitoyltransferase DHHC" evidence="12">
    <location>
        <begin position="133"/>
        <end position="231"/>
    </location>
</feature>
<evidence type="ECO:0000256" key="4">
    <source>
        <dbReference type="ARBA" id="ARBA00022989"/>
    </source>
</evidence>
<sequence length="441" mass="51044">MHPFFGRLIVNFVLLLICFIAYSSQIFIIWPWYGMEWSVELLTLLVPFNFLVGMLFWNYFLCVNSDPGAVPEGWVPDTTTDGYEVKKLTGGPRYCRLCRLASRRLCTNDLQMYFAHGYELQDEVRNSILSNLADHHCPWINNCVGHRNHGHFIRFLFFVDVACSYHFAMVTRRVLYQIGTRTWDEPSSFELVMIILNYVTCVPVLLAVGGFSLYHFWSLMRNTTTIEGWEKDKVALMVRKGKTREIKFPYDLGARKNIESVLGQNPLLWCCPSPTPGDGLRFELSNKDGEAWPPKEHDVVSPSLHDPEVLRKSSPWTYETESLNPNLQPSNSEIRNRKKKVPGTSTLPPYHPDYQEEESESEASDSGYQQPSTVRVRRGSEGYEVRPVGREQMLQRYLEELGENPERYVRYVPEVQYDDESEEDPDDNIPLAYHVEQVSGR</sequence>
<feature type="transmembrane region" description="Helical" evidence="10">
    <location>
        <begin position="39"/>
        <end position="61"/>
    </location>
</feature>
<keyword evidence="5 10" id="KW-0472">Membrane</keyword>
<proteinExistence type="inferred from homology"/>
<keyword evidence="6" id="KW-0564">Palmitate</keyword>
<keyword evidence="14" id="KW-1185">Reference proteome</keyword>
<evidence type="ECO:0000313" key="13">
    <source>
        <dbReference type="EMBL" id="PPR01916.1"/>
    </source>
</evidence>
<keyword evidence="7" id="KW-0449">Lipoprotein</keyword>
<dbReference type="AlphaFoldDB" id="A0A409YFX3"/>
<keyword evidence="8 10" id="KW-0012">Acyltransferase</keyword>
<comment type="subcellular location">
    <subcellularLocation>
        <location evidence="1">Membrane</location>
        <topology evidence="1">Multi-pass membrane protein</topology>
    </subcellularLocation>
</comment>
<dbReference type="EC" id="2.3.1.225" evidence="10"/>
<dbReference type="GO" id="GO:0016020">
    <property type="term" value="C:membrane"/>
    <property type="evidence" value="ECO:0007669"/>
    <property type="project" value="UniProtKB-SubCell"/>
</dbReference>
<dbReference type="InterPro" id="IPR001594">
    <property type="entry name" value="Palmitoyltrfase_DHHC"/>
</dbReference>
<evidence type="ECO:0000256" key="10">
    <source>
        <dbReference type="RuleBase" id="RU079119"/>
    </source>
</evidence>
<comment type="domain">
    <text evidence="10">The DHHC domain is required for palmitoyltransferase activity.</text>
</comment>
<dbReference type="STRING" id="181874.A0A409YFX3"/>
<dbReference type="FunCoup" id="A0A409YFX3">
    <property type="interactions" value="208"/>
</dbReference>
<organism evidence="13 14">
    <name type="scientific">Panaeolus cyanescens</name>
    <dbReference type="NCBI Taxonomy" id="181874"/>
    <lineage>
        <taxon>Eukaryota</taxon>
        <taxon>Fungi</taxon>
        <taxon>Dikarya</taxon>
        <taxon>Basidiomycota</taxon>
        <taxon>Agaricomycotina</taxon>
        <taxon>Agaricomycetes</taxon>
        <taxon>Agaricomycetidae</taxon>
        <taxon>Agaricales</taxon>
        <taxon>Agaricineae</taxon>
        <taxon>Galeropsidaceae</taxon>
        <taxon>Panaeolus</taxon>
    </lineage>
</organism>
<protein>
    <recommendedName>
        <fullName evidence="10">Palmitoyltransferase</fullName>
        <ecNumber evidence="10">2.3.1.225</ecNumber>
    </recommendedName>
</protein>
<reference evidence="13 14" key="1">
    <citation type="journal article" date="2018" name="Evol. Lett.">
        <title>Horizontal gene cluster transfer increased hallucinogenic mushroom diversity.</title>
        <authorList>
            <person name="Reynolds H.T."/>
            <person name="Vijayakumar V."/>
            <person name="Gluck-Thaler E."/>
            <person name="Korotkin H.B."/>
            <person name="Matheny P.B."/>
            <person name="Slot J.C."/>
        </authorList>
    </citation>
    <scope>NUCLEOTIDE SEQUENCE [LARGE SCALE GENOMIC DNA]</scope>
    <source>
        <strain evidence="13 14">2629</strain>
    </source>
</reference>
<dbReference type="PROSITE" id="PS50216">
    <property type="entry name" value="DHHC"/>
    <property type="match status" value="1"/>
</dbReference>
<dbReference type="InterPro" id="IPR039859">
    <property type="entry name" value="PFA4/ZDH16/20/ERF2-like"/>
</dbReference>
<evidence type="ECO:0000256" key="7">
    <source>
        <dbReference type="ARBA" id="ARBA00023288"/>
    </source>
</evidence>
<evidence type="ECO:0000256" key="2">
    <source>
        <dbReference type="ARBA" id="ARBA00022679"/>
    </source>
</evidence>